<feature type="domain" description="C2H2-type" evidence="6">
    <location>
        <begin position="781"/>
        <end position="809"/>
    </location>
</feature>
<reference evidence="8" key="1">
    <citation type="submission" date="2025-08" db="UniProtKB">
        <authorList>
            <consortium name="RefSeq"/>
        </authorList>
    </citation>
    <scope>IDENTIFICATION</scope>
    <source>
        <tissue evidence="8">Muscle</tissue>
    </source>
</reference>
<feature type="domain" description="C2H2-type" evidence="6">
    <location>
        <begin position="596"/>
        <end position="618"/>
    </location>
</feature>
<evidence type="ECO:0000313" key="8">
    <source>
        <dbReference type="RefSeq" id="XP_022241776.1"/>
    </source>
</evidence>
<evidence type="ECO:0000256" key="4">
    <source>
        <dbReference type="ARBA" id="ARBA00022833"/>
    </source>
</evidence>
<evidence type="ECO:0000256" key="5">
    <source>
        <dbReference type="PROSITE-ProRule" id="PRU00042"/>
    </source>
</evidence>
<evidence type="ECO:0000256" key="2">
    <source>
        <dbReference type="ARBA" id="ARBA00022737"/>
    </source>
</evidence>
<keyword evidence="3 5" id="KW-0863">Zinc-finger</keyword>
<dbReference type="RefSeq" id="XP_022241776.1">
    <property type="nucleotide sequence ID" value="XM_022386068.1"/>
</dbReference>
<dbReference type="PROSITE" id="PS00028">
    <property type="entry name" value="ZINC_FINGER_C2H2_1"/>
    <property type="match status" value="9"/>
</dbReference>
<organism evidence="7 8">
    <name type="scientific">Limulus polyphemus</name>
    <name type="common">Atlantic horseshoe crab</name>
    <dbReference type="NCBI Taxonomy" id="6850"/>
    <lineage>
        <taxon>Eukaryota</taxon>
        <taxon>Metazoa</taxon>
        <taxon>Ecdysozoa</taxon>
        <taxon>Arthropoda</taxon>
        <taxon>Chelicerata</taxon>
        <taxon>Merostomata</taxon>
        <taxon>Xiphosura</taxon>
        <taxon>Limulidae</taxon>
        <taxon>Limulus</taxon>
    </lineage>
</organism>
<keyword evidence="1" id="KW-0479">Metal-binding</keyword>
<feature type="domain" description="C2H2-type" evidence="6">
    <location>
        <begin position="724"/>
        <end position="752"/>
    </location>
</feature>
<feature type="domain" description="C2H2-type" evidence="6">
    <location>
        <begin position="541"/>
        <end position="568"/>
    </location>
</feature>
<dbReference type="PROSITE" id="PS50157">
    <property type="entry name" value="ZINC_FINGER_C2H2_2"/>
    <property type="match status" value="11"/>
</dbReference>
<dbReference type="GeneID" id="106459565"/>
<evidence type="ECO:0000259" key="6">
    <source>
        <dbReference type="PROSITE" id="PS50157"/>
    </source>
</evidence>
<keyword evidence="2" id="KW-0677">Repeat</keyword>
<dbReference type="InterPro" id="IPR036236">
    <property type="entry name" value="Znf_C2H2_sf"/>
</dbReference>
<feature type="domain" description="C2H2-type" evidence="6">
    <location>
        <begin position="484"/>
        <end position="511"/>
    </location>
</feature>
<dbReference type="SMART" id="SM00355">
    <property type="entry name" value="ZnF_C2H2"/>
    <property type="match status" value="14"/>
</dbReference>
<feature type="domain" description="C2H2-type" evidence="6">
    <location>
        <begin position="810"/>
        <end position="837"/>
    </location>
</feature>
<feature type="domain" description="C2H2-type" evidence="6">
    <location>
        <begin position="654"/>
        <end position="681"/>
    </location>
</feature>
<proteinExistence type="predicted"/>
<feature type="domain" description="C2H2-type" evidence="6">
    <location>
        <begin position="621"/>
        <end position="652"/>
    </location>
</feature>
<feature type="domain" description="C2H2-type" evidence="6">
    <location>
        <begin position="753"/>
        <end position="780"/>
    </location>
</feature>
<keyword evidence="4" id="KW-0862">Zinc</keyword>
<dbReference type="SUPFAM" id="SSF57667">
    <property type="entry name" value="beta-beta-alpha zinc fingers"/>
    <property type="match status" value="7"/>
</dbReference>
<feature type="domain" description="C2H2-type" evidence="6">
    <location>
        <begin position="509"/>
        <end position="537"/>
    </location>
</feature>
<dbReference type="InterPro" id="IPR013087">
    <property type="entry name" value="Znf_C2H2_type"/>
</dbReference>
<name>A0ABM1SDS1_LIMPO</name>
<dbReference type="Gene3D" id="3.30.160.60">
    <property type="entry name" value="Classic Zinc Finger"/>
    <property type="match status" value="8"/>
</dbReference>
<gene>
    <name evidence="8" type="primary">LOC106459565</name>
</gene>
<feature type="domain" description="C2H2-type" evidence="6">
    <location>
        <begin position="682"/>
        <end position="706"/>
    </location>
</feature>
<dbReference type="Proteomes" id="UP000694941">
    <property type="component" value="Unplaced"/>
</dbReference>
<accession>A0ABM1SDS1</accession>
<dbReference type="Pfam" id="PF00096">
    <property type="entry name" value="zf-C2H2"/>
    <property type="match status" value="5"/>
</dbReference>
<keyword evidence="7" id="KW-1185">Reference proteome</keyword>
<evidence type="ECO:0000256" key="3">
    <source>
        <dbReference type="ARBA" id="ARBA00022771"/>
    </source>
</evidence>
<protein>
    <submittedName>
        <fullName evidence="8">Zinc finger protein 721-like isoform X1</fullName>
    </submittedName>
</protein>
<evidence type="ECO:0000313" key="7">
    <source>
        <dbReference type="Proteomes" id="UP000694941"/>
    </source>
</evidence>
<dbReference type="PANTHER" id="PTHR24408">
    <property type="entry name" value="ZINC FINGER PROTEIN"/>
    <property type="match status" value="1"/>
</dbReference>
<dbReference type="PANTHER" id="PTHR24408:SF64">
    <property type="entry name" value="LINKING IMMUNITY AND METABOLISM-RELATED"/>
    <property type="match status" value="1"/>
</dbReference>
<sequence>MCLKLKNAVIVSYNVRTFFLLSTVADSFLKLAPDQQSEAVKLIQGLQSVLVNQLPIDNDSQDISMLEKKQIGEHISSLLFQKLNGSFVASSDSSTCDNNAFSQEVKADNRTSEELCLGPSAMSPKFVTELHKFLNTRTFEVQDHSDITEKTNKPPEEEIREKCDIMQFAIEAKNSSVLHINSSDFNSLLTKNIEISESQTQLQGQNVSSSFSSLGADTSEISQAKNMPLIHVCDVGFANTKCSKCNVEELALFQSPNNNSRQHCSQKASLIKGYEETVTPLAKSLCVSERPINFSEEKKILPIEKNCVNAKVKITSESPRNNKDSAKNIKVSKNVNLNVEDSQKVVKCKPKKTKTKLSSNIPESVKTIEKHNSKKDKTVLTVSSRGRPVRQRLYCIGELFSDDEKFNVGRSNSSEKITLKYKKCPQVLTRHKLVKQKCRRKTVIISEKKLIVSCRLCKKSFDNLDSLKFHECKPNSIPENSRVLNCELCGLQFSHQQHLQKHIQGHERNNCRICNAKFTKKKILCKHMRTTHKIAEPEKLYECPFCERHFFKRPSLLSHLKEHANGKIVCKKCGEMCENEESYSWHMEKHLEEYKFHCSQCNESFARRQQYEKHMLGHEKHGCTICGSNFSTKKYLIKHHQVVHNIHVKEEKKHICTTCNKRFHRPTLLKIHQRVHTGEKPNKCSECDKNFRTAKALSIHMKTASHLKIAGKINVEKVQLEKPYLCAQCGAKFCARQGLQRHMQQLHCDLRPFECPYCDYKCKCKTNLKRHIEFHTDKRRFVCEFCGASFHAFATLKEHNAYVHSDVRDYVCEQCGKGFKGRSGLKRHMRIHSDARPYLCFCGQSYKRMSHLKRHMISSHHMQFKSKRVKKIYSEDCSDGETNLSSHELSELAGISEGDLNETCEGLTVVLTNTGGLALTQLPWELDDYILLKVPTPQENFEVSSSLPDTDSKCVASTYSKQFSTVLSSPLVSLIQNQGQPTHTLNVSDADNNLTRPEQPTLSSTCFELPIIQASSQHSSLVLSSGAESHFVPPSAYSLISNPTVNDTNSLVTLSVTEDVSPSSLTGFTFSHSSPHNPTSKVHDSPLLSLLSKEDGKTYDFHLYDKLESGLLTNRQLSDLSQRLLPVGSHQDTENTTIVWTTLSDQTNPDTTPVLDVDHCKDNSVSSDVLKLCSSQLPQVTSNLFSCAIPTVSEHQISPELSTQQDIVSFDTGVHQFVSM</sequence>
<evidence type="ECO:0000256" key="1">
    <source>
        <dbReference type="ARBA" id="ARBA00022723"/>
    </source>
</evidence>